<reference evidence="5 6" key="1">
    <citation type="journal article" date="2018" name="Elife">
        <title>Firefly genomes illuminate parallel origins of bioluminescence in beetles.</title>
        <authorList>
            <person name="Fallon T.R."/>
            <person name="Lower S.E."/>
            <person name="Chang C.H."/>
            <person name="Bessho-Uehara M."/>
            <person name="Martin G.J."/>
            <person name="Bewick A.J."/>
            <person name="Behringer M."/>
            <person name="Debat H.J."/>
            <person name="Wong I."/>
            <person name="Day J.C."/>
            <person name="Suvorov A."/>
            <person name="Silva C.J."/>
            <person name="Stanger-Hall K.F."/>
            <person name="Hall D.W."/>
            <person name="Schmitz R.J."/>
            <person name="Nelson D.R."/>
            <person name="Lewis S.M."/>
            <person name="Shigenobu S."/>
            <person name="Bybee S.M."/>
            <person name="Larracuente A.M."/>
            <person name="Oba Y."/>
            <person name="Weng J.K."/>
        </authorList>
    </citation>
    <scope>NUCLEOTIDE SEQUENCE [LARGE SCALE GENOMIC DNA]</scope>
    <source>
        <strain evidence="5">1611_PpyrPB1</strain>
        <tissue evidence="5">Whole body</tissue>
    </source>
</reference>
<name>A0A5N3ZZJ0_PHOPY</name>
<evidence type="ECO:0000256" key="4">
    <source>
        <dbReference type="SAM" id="Coils"/>
    </source>
</evidence>
<evidence type="ECO:0000256" key="3">
    <source>
        <dbReference type="ARBA" id="ARBA00022833"/>
    </source>
</evidence>
<evidence type="ECO:0000313" key="6">
    <source>
        <dbReference type="Proteomes" id="UP000327044"/>
    </source>
</evidence>
<evidence type="ECO:0008006" key="7">
    <source>
        <dbReference type="Google" id="ProtNLM"/>
    </source>
</evidence>
<keyword evidence="3" id="KW-0862">Zinc</keyword>
<proteinExistence type="predicted"/>
<gene>
    <name evidence="5" type="ORF">PPYR_15126</name>
</gene>
<sequence length="248" mass="28625">AINIMPSVYKCIVCRANLNPDKEINCDECKLYVHTTCSNLSDIELQCLKSKDRSITYQCTKCKCQRKEIRDLVEIITELKSEIESLKKRGANTNDEINAEEIIQETFERQRRSCNLIIYNIEEYHSEDKETRIESDVETAKEIISQISTVSTTDIHVTRLGRPNNVGNKRPLRIAFKNPSDVIDVLRNKFKLKSLYSNSVSISADQTPRQREYLKNLRDQLQVRLANGDNVTIRYMNGVPKIVNVPKK</sequence>
<organism evidence="5 6">
    <name type="scientific">Photinus pyralis</name>
    <name type="common">Common eastern firefly</name>
    <name type="synonym">Lampyris pyralis</name>
    <dbReference type="NCBI Taxonomy" id="7054"/>
    <lineage>
        <taxon>Eukaryota</taxon>
        <taxon>Metazoa</taxon>
        <taxon>Ecdysozoa</taxon>
        <taxon>Arthropoda</taxon>
        <taxon>Hexapoda</taxon>
        <taxon>Insecta</taxon>
        <taxon>Pterygota</taxon>
        <taxon>Neoptera</taxon>
        <taxon>Endopterygota</taxon>
        <taxon>Coleoptera</taxon>
        <taxon>Polyphaga</taxon>
        <taxon>Elateriformia</taxon>
        <taxon>Elateroidea</taxon>
        <taxon>Lampyridae</taxon>
        <taxon>Lampyrinae</taxon>
        <taxon>Photinus</taxon>
    </lineage>
</organism>
<keyword evidence="2" id="KW-0863">Zinc-finger</keyword>
<feature type="non-terminal residue" evidence="5">
    <location>
        <position position="1"/>
    </location>
</feature>
<accession>A0A5N3ZZJ0</accession>
<dbReference type="AlphaFoldDB" id="A0A5N3ZZJ0"/>
<dbReference type="GO" id="GO:0008270">
    <property type="term" value="F:zinc ion binding"/>
    <property type="evidence" value="ECO:0007669"/>
    <property type="project" value="UniProtKB-KW"/>
</dbReference>
<keyword evidence="4" id="KW-0175">Coiled coil</keyword>
<dbReference type="InterPro" id="IPR013083">
    <property type="entry name" value="Znf_RING/FYVE/PHD"/>
</dbReference>
<protein>
    <recommendedName>
        <fullName evidence="7">PHD-type domain-containing protein</fullName>
    </recommendedName>
</protein>
<evidence type="ECO:0000256" key="2">
    <source>
        <dbReference type="ARBA" id="ARBA00022771"/>
    </source>
</evidence>
<dbReference type="InterPro" id="IPR019786">
    <property type="entry name" value="Zinc_finger_PHD-type_CS"/>
</dbReference>
<keyword evidence="1" id="KW-0479">Metal-binding</keyword>
<feature type="coiled-coil region" evidence="4">
    <location>
        <begin position="62"/>
        <end position="96"/>
    </location>
</feature>
<dbReference type="InterPro" id="IPR011011">
    <property type="entry name" value="Znf_FYVE_PHD"/>
</dbReference>
<dbReference type="PROSITE" id="PS01359">
    <property type="entry name" value="ZF_PHD_1"/>
    <property type="match status" value="1"/>
</dbReference>
<evidence type="ECO:0000256" key="1">
    <source>
        <dbReference type="ARBA" id="ARBA00022723"/>
    </source>
</evidence>
<dbReference type="SUPFAM" id="SSF57903">
    <property type="entry name" value="FYVE/PHD zinc finger"/>
    <property type="match status" value="1"/>
</dbReference>
<dbReference type="Proteomes" id="UP000327044">
    <property type="component" value="Unassembled WGS sequence"/>
</dbReference>
<dbReference type="Gene3D" id="3.30.40.10">
    <property type="entry name" value="Zinc/RING finger domain, C3HC4 (zinc finger)"/>
    <property type="match status" value="1"/>
</dbReference>
<evidence type="ECO:0000313" key="5">
    <source>
        <dbReference type="EMBL" id="KAB0790480.1"/>
    </source>
</evidence>
<keyword evidence="6" id="KW-1185">Reference proteome</keyword>
<dbReference type="InParanoid" id="A0A5N3ZZJ0"/>
<comment type="caution">
    <text evidence="5">The sequence shown here is derived from an EMBL/GenBank/DDBJ whole genome shotgun (WGS) entry which is preliminary data.</text>
</comment>
<dbReference type="EMBL" id="VVIM01001219">
    <property type="protein sequence ID" value="KAB0790480.1"/>
    <property type="molecule type" value="Genomic_DNA"/>
</dbReference>